<dbReference type="PANTHER" id="PTHR35024">
    <property type="entry name" value="HYPOTHETICAL CYTOSOLIC PROTEIN"/>
    <property type="match status" value="1"/>
</dbReference>
<organism evidence="3 4">
    <name type="scientific">Ectothiorhodosinus mongolicus</name>
    <dbReference type="NCBI Taxonomy" id="233100"/>
    <lineage>
        <taxon>Bacteria</taxon>
        <taxon>Pseudomonadati</taxon>
        <taxon>Pseudomonadota</taxon>
        <taxon>Gammaproteobacteria</taxon>
        <taxon>Chromatiales</taxon>
        <taxon>Ectothiorhodospiraceae</taxon>
        <taxon>Ectothiorhodosinus</taxon>
    </lineage>
</organism>
<evidence type="ECO:0000256" key="1">
    <source>
        <dbReference type="ARBA" id="ARBA00044755"/>
    </source>
</evidence>
<dbReference type="PANTHER" id="PTHR35024:SF4">
    <property type="entry name" value="POLYMER-FORMING CYTOSKELETAL PROTEIN"/>
    <property type="match status" value="1"/>
</dbReference>
<dbReference type="EMBL" id="FTPK01000001">
    <property type="protein sequence ID" value="SIT65612.1"/>
    <property type="molecule type" value="Genomic_DNA"/>
</dbReference>
<name>A0A1R3VR52_9GAMM</name>
<dbReference type="OrthoDB" id="5294247at2"/>
<feature type="compositionally biased region" description="Polar residues" evidence="2">
    <location>
        <begin position="20"/>
        <end position="30"/>
    </location>
</feature>
<proteinExistence type="inferred from homology"/>
<dbReference type="Pfam" id="PF04519">
    <property type="entry name" value="Bactofilin"/>
    <property type="match status" value="1"/>
</dbReference>
<sequence>MFGKKKQTPEMPVQPGQVKVGSQSADMTKPQTPPSDSALVAKVPPKANGEVPVKASVVSEGTLVKGFIEAKGPLHFLGHIEGEVKAPQVSLGASAQLKGIIRCEQLSLHGRIDGEIHCRELVVGRTAHIQGSVHCESISLETGATLNGDIQVK</sequence>
<dbReference type="InterPro" id="IPR007607">
    <property type="entry name" value="BacA/B"/>
</dbReference>
<evidence type="ECO:0000313" key="3">
    <source>
        <dbReference type="EMBL" id="SIT65612.1"/>
    </source>
</evidence>
<gene>
    <name evidence="3" type="ORF">SAMN05216526_0060</name>
</gene>
<evidence type="ECO:0000313" key="4">
    <source>
        <dbReference type="Proteomes" id="UP000223759"/>
    </source>
</evidence>
<comment type="similarity">
    <text evidence="1">Belongs to the bactofilin family.</text>
</comment>
<dbReference type="STRING" id="233100.SAMN05216526_0060"/>
<dbReference type="RefSeq" id="WP_076753956.1">
    <property type="nucleotide sequence ID" value="NZ_CP023018.1"/>
</dbReference>
<keyword evidence="4" id="KW-1185">Reference proteome</keyword>
<feature type="region of interest" description="Disordered" evidence="2">
    <location>
        <begin position="1"/>
        <end position="38"/>
    </location>
</feature>
<protein>
    <submittedName>
        <fullName evidence="3">Polymer-forming protein</fullName>
    </submittedName>
</protein>
<accession>A0A1R3VR52</accession>
<evidence type="ECO:0000256" key="2">
    <source>
        <dbReference type="SAM" id="MobiDB-lite"/>
    </source>
</evidence>
<reference evidence="3 4" key="1">
    <citation type="submission" date="2017-01" db="EMBL/GenBank/DDBJ databases">
        <authorList>
            <person name="Mah S.A."/>
            <person name="Swanson W.J."/>
            <person name="Moy G.W."/>
            <person name="Vacquier V.D."/>
        </authorList>
    </citation>
    <scope>NUCLEOTIDE SEQUENCE [LARGE SCALE GENOMIC DNA]</scope>
    <source>
        <strain evidence="3 4">M9</strain>
    </source>
</reference>
<dbReference type="AlphaFoldDB" id="A0A1R3VR52"/>
<dbReference type="Proteomes" id="UP000223759">
    <property type="component" value="Unassembled WGS sequence"/>
</dbReference>